<evidence type="ECO:0000259" key="2">
    <source>
        <dbReference type="PROSITE" id="PS50158"/>
    </source>
</evidence>
<evidence type="ECO:0000313" key="4">
    <source>
        <dbReference type="RefSeq" id="XP_030760321.1"/>
    </source>
</evidence>
<dbReference type="Proteomes" id="UP000504635">
    <property type="component" value="Unplaced"/>
</dbReference>
<dbReference type="GeneID" id="115885512"/>
<dbReference type="OrthoDB" id="6779775at2759"/>
<proteinExistence type="predicted"/>
<feature type="domain" description="CCHC-type" evidence="2">
    <location>
        <begin position="205"/>
        <end position="219"/>
    </location>
</feature>
<dbReference type="Gene3D" id="4.10.60.10">
    <property type="entry name" value="Zinc finger, CCHC-type"/>
    <property type="match status" value="1"/>
</dbReference>
<dbReference type="AlphaFoldDB" id="A0A6J2YAR4"/>
<evidence type="ECO:0000313" key="3">
    <source>
        <dbReference type="Proteomes" id="UP000504635"/>
    </source>
</evidence>
<dbReference type="PANTHER" id="PTHR47481">
    <property type="match status" value="1"/>
</dbReference>
<sequence length="227" mass="25829">MSENNAALKLNGDNWPVWKFQTSIVLKGRSLFEVVDGSKVKPSTGVEEINKWMKEDAKAQELLVTRMEEGPLPHVLSCESSREMWSKLKTVYDKESVVSVHLLQEPFFSLQFDSSVSTFLSKIEEIKMKLKSAGEILSEKMVITKILMSLPEQFKHFRSAWESVSVDNQSLEELTSILLLEERCKSLENATALATKTSEKPQGKKCYICSKVGHIARDCYFRQDAKE</sequence>
<organism evidence="3 4">
    <name type="scientific">Sitophilus oryzae</name>
    <name type="common">Rice weevil</name>
    <name type="synonym">Curculio oryzae</name>
    <dbReference type="NCBI Taxonomy" id="7048"/>
    <lineage>
        <taxon>Eukaryota</taxon>
        <taxon>Metazoa</taxon>
        <taxon>Ecdysozoa</taxon>
        <taxon>Arthropoda</taxon>
        <taxon>Hexapoda</taxon>
        <taxon>Insecta</taxon>
        <taxon>Pterygota</taxon>
        <taxon>Neoptera</taxon>
        <taxon>Endopterygota</taxon>
        <taxon>Coleoptera</taxon>
        <taxon>Polyphaga</taxon>
        <taxon>Cucujiformia</taxon>
        <taxon>Curculionidae</taxon>
        <taxon>Dryophthorinae</taxon>
        <taxon>Sitophilus</taxon>
    </lineage>
</organism>
<dbReference type="InParanoid" id="A0A6J2YAR4"/>
<evidence type="ECO:0000256" key="1">
    <source>
        <dbReference type="PROSITE-ProRule" id="PRU00047"/>
    </source>
</evidence>
<dbReference type="PANTHER" id="PTHR47481:SF7">
    <property type="entry name" value="CCHC-TYPE DOMAIN-CONTAINING PROTEIN"/>
    <property type="match status" value="1"/>
</dbReference>
<protein>
    <submittedName>
        <fullName evidence="4">Uncharacterized protein LOC115885512</fullName>
    </submittedName>
</protein>
<dbReference type="SMART" id="SM00343">
    <property type="entry name" value="ZnF_C2HC"/>
    <property type="match status" value="1"/>
</dbReference>
<accession>A0A6J2YAR4</accession>
<dbReference type="Pfam" id="PF14223">
    <property type="entry name" value="Retrotran_gag_2"/>
    <property type="match status" value="1"/>
</dbReference>
<dbReference type="KEGG" id="soy:115885512"/>
<keyword evidence="1" id="KW-0479">Metal-binding</keyword>
<dbReference type="RefSeq" id="XP_030760321.1">
    <property type="nucleotide sequence ID" value="XM_030904461.1"/>
</dbReference>
<dbReference type="InterPro" id="IPR001878">
    <property type="entry name" value="Znf_CCHC"/>
</dbReference>
<dbReference type="GO" id="GO:0008270">
    <property type="term" value="F:zinc ion binding"/>
    <property type="evidence" value="ECO:0007669"/>
    <property type="project" value="UniProtKB-KW"/>
</dbReference>
<keyword evidence="1" id="KW-0862">Zinc</keyword>
<dbReference type="GO" id="GO:0003676">
    <property type="term" value="F:nucleic acid binding"/>
    <property type="evidence" value="ECO:0007669"/>
    <property type="project" value="InterPro"/>
</dbReference>
<dbReference type="PROSITE" id="PS50158">
    <property type="entry name" value="ZF_CCHC"/>
    <property type="match status" value="1"/>
</dbReference>
<gene>
    <name evidence="4" type="primary">LOC115885512</name>
</gene>
<keyword evidence="3" id="KW-1185">Reference proteome</keyword>
<dbReference type="Pfam" id="PF00098">
    <property type="entry name" value="zf-CCHC"/>
    <property type="match status" value="1"/>
</dbReference>
<name>A0A6J2YAR4_SITOR</name>
<keyword evidence="1" id="KW-0863">Zinc-finger</keyword>
<dbReference type="SUPFAM" id="SSF57756">
    <property type="entry name" value="Retrovirus zinc finger-like domains"/>
    <property type="match status" value="1"/>
</dbReference>
<reference evidence="4" key="1">
    <citation type="submission" date="2025-08" db="UniProtKB">
        <authorList>
            <consortium name="RefSeq"/>
        </authorList>
    </citation>
    <scope>IDENTIFICATION</scope>
    <source>
        <tissue evidence="4">Gonads</tissue>
    </source>
</reference>
<dbReference type="InterPro" id="IPR036875">
    <property type="entry name" value="Znf_CCHC_sf"/>
</dbReference>